<reference evidence="1 2" key="1">
    <citation type="submission" date="2018-10" db="EMBL/GenBank/DDBJ databases">
        <title>Genomic Encyclopedia of Archaeal and Bacterial Type Strains, Phase II (KMG-II): from individual species to whole genera.</title>
        <authorList>
            <person name="Goeker M."/>
        </authorList>
    </citation>
    <scope>NUCLEOTIDE SEQUENCE [LARGE SCALE GENOMIC DNA]</scope>
    <source>
        <strain evidence="1 2">DSM 29537</strain>
    </source>
</reference>
<proteinExistence type="predicted"/>
<name>A0A495ML10_9FLAO</name>
<dbReference type="Proteomes" id="UP000277579">
    <property type="component" value="Unassembled WGS sequence"/>
</dbReference>
<evidence type="ECO:0008006" key="3">
    <source>
        <dbReference type="Google" id="ProtNLM"/>
    </source>
</evidence>
<evidence type="ECO:0000313" key="2">
    <source>
        <dbReference type="Proteomes" id="UP000277579"/>
    </source>
</evidence>
<accession>A0A495ML10</accession>
<dbReference type="EMBL" id="RBLC01000001">
    <property type="protein sequence ID" value="RKS26108.1"/>
    <property type="molecule type" value="Genomic_DNA"/>
</dbReference>
<sequence length="100" mass="11342">MSAKYKYATVLEAIKQLRDAGFMVDFNIEGSFLSANSSKYHTDDFEITEIYRYEGDTNPDEESTVYGIESKDGVKGILVTSYGMYIDDISEELLQKLSLK</sequence>
<gene>
    <name evidence="1" type="ORF">CLV94_1162</name>
</gene>
<organism evidence="1 2">
    <name type="scientific">Flavobacterium endophyticum</name>
    <dbReference type="NCBI Taxonomy" id="1540163"/>
    <lineage>
        <taxon>Bacteria</taxon>
        <taxon>Pseudomonadati</taxon>
        <taxon>Bacteroidota</taxon>
        <taxon>Flavobacteriia</taxon>
        <taxon>Flavobacteriales</taxon>
        <taxon>Flavobacteriaceae</taxon>
        <taxon>Flavobacterium</taxon>
    </lineage>
</organism>
<evidence type="ECO:0000313" key="1">
    <source>
        <dbReference type="EMBL" id="RKS26108.1"/>
    </source>
</evidence>
<dbReference type="RefSeq" id="WP_121375460.1">
    <property type="nucleotide sequence ID" value="NZ_RBLC01000001.1"/>
</dbReference>
<protein>
    <recommendedName>
        <fullName evidence="3">Phosphoribosylpyrophosphate synthetase</fullName>
    </recommendedName>
</protein>
<keyword evidence="2" id="KW-1185">Reference proteome</keyword>
<comment type="caution">
    <text evidence="1">The sequence shown here is derived from an EMBL/GenBank/DDBJ whole genome shotgun (WGS) entry which is preliminary data.</text>
</comment>
<dbReference type="OrthoDB" id="8418771at2"/>
<dbReference type="AlphaFoldDB" id="A0A495ML10"/>